<proteinExistence type="predicted"/>
<sequence length="537" mass="60225">MDQDRPFYSNCAHGNSNGSSSPGMSPASTFKRPPNVQAASHFLAAAMMKRAAASDEDEDHDDFEFGSPFTSSYPLPHGSNNNVSNAIEGLRSTPASTLERSPSPAQGGNSMKYSQTIRSESAGRPFISMPSTAAASAIQTPVPIPPIQTPKRKARADKRIPLDARQPNLNDTGSKHEVSALRDELDMLQGENYSLWEKLQQSEERCIKAEARARELEKQVAKLGQGLSLDDEFSRRREEILREREVALKNGRDKEIVALRLKMENLTEDREAAIAQLQEANSEVKALRTIVHRMVLMQDEKEEVVLKRCWLARYWGLAVKHGICADIAQSRQEYWSSLAPLSFEMVISAGVKAKEESWCAGGNNPDRRKLVNDTSDLTGEGYIESMLLVEAGLKELSSLKVEEAVIIAMAQSRSNFVRQSTSDFILPGDLKFIDTFELSKEEAEDILFKQAWLTYFWRRAVVHHVEEDIARERLQSWIGWSGQTPSPHDAVEVERGLRELQKLGIEHQLWEASRKLTNRPPPTSPSNDIALLHDYDQ</sequence>
<organism evidence="3 4">
    <name type="scientific">Rhodamnia argentea</name>
    <dbReference type="NCBI Taxonomy" id="178133"/>
    <lineage>
        <taxon>Eukaryota</taxon>
        <taxon>Viridiplantae</taxon>
        <taxon>Streptophyta</taxon>
        <taxon>Embryophyta</taxon>
        <taxon>Tracheophyta</taxon>
        <taxon>Spermatophyta</taxon>
        <taxon>Magnoliopsida</taxon>
        <taxon>eudicotyledons</taxon>
        <taxon>Gunneridae</taxon>
        <taxon>Pentapetalae</taxon>
        <taxon>rosids</taxon>
        <taxon>malvids</taxon>
        <taxon>Myrtales</taxon>
        <taxon>Myrtaceae</taxon>
        <taxon>Myrtoideae</taxon>
        <taxon>Myrteae</taxon>
        <taxon>Australasian group</taxon>
        <taxon>Rhodamnia</taxon>
    </lineage>
</organism>
<feature type="region of interest" description="Disordered" evidence="2">
    <location>
        <begin position="48"/>
        <end position="114"/>
    </location>
</feature>
<feature type="coiled-coil region" evidence="1">
    <location>
        <begin position="256"/>
        <end position="290"/>
    </location>
</feature>
<reference evidence="4" key="1">
    <citation type="submission" date="2025-08" db="UniProtKB">
        <authorList>
            <consortium name="RefSeq"/>
        </authorList>
    </citation>
    <scope>IDENTIFICATION</scope>
    <source>
        <tissue evidence="4">Leaf</tissue>
    </source>
</reference>
<gene>
    <name evidence="4" type="primary">LOC115749553</name>
</gene>
<dbReference type="GeneID" id="115749553"/>
<evidence type="ECO:0000256" key="1">
    <source>
        <dbReference type="SAM" id="Coils"/>
    </source>
</evidence>
<evidence type="ECO:0000256" key="2">
    <source>
        <dbReference type="SAM" id="MobiDB-lite"/>
    </source>
</evidence>
<dbReference type="InterPro" id="IPR040321">
    <property type="entry name" value="SCD2-like"/>
</dbReference>
<feature type="coiled-coil region" evidence="1">
    <location>
        <begin position="199"/>
        <end position="226"/>
    </location>
</feature>
<evidence type="ECO:0000313" key="4">
    <source>
        <dbReference type="RefSeq" id="XP_048137680.1"/>
    </source>
</evidence>
<dbReference type="PANTHER" id="PTHR31762:SF4">
    <property type="entry name" value="COILED-COIL DOMAIN-CONTAINING PROTEIN SCD2"/>
    <property type="match status" value="1"/>
</dbReference>
<dbReference type="RefSeq" id="XP_048137680.1">
    <property type="nucleotide sequence ID" value="XM_048281723.1"/>
</dbReference>
<feature type="compositionally biased region" description="Polar residues" evidence="2">
    <location>
        <begin position="93"/>
        <end position="114"/>
    </location>
</feature>
<keyword evidence="3" id="KW-1185">Reference proteome</keyword>
<feature type="compositionally biased region" description="Acidic residues" evidence="2">
    <location>
        <begin position="54"/>
        <end position="64"/>
    </location>
</feature>
<accession>A0ABM3HM49</accession>
<dbReference type="PANTHER" id="PTHR31762">
    <property type="entry name" value="FAS-BINDING FACTOR-LIKE PROTEIN"/>
    <property type="match status" value="1"/>
</dbReference>
<feature type="region of interest" description="Disordered" evidence="2">
    <location>
        <begin position="1"/>
        <end position="36"/>
    </location>
</feature>
<dbReference type="Proteomes" id="UP000827889">
    <property type="component" value="Chromosome 7"/>
</dbReference>
<feature type="compositionally biased region" description="Polar residues" evidence="2">
    <location>
        <begin position="68"/>
        <end position="85"/>
    </location>
</feature>
<protein>
    <submittedName>
        <fullName evidence="4">Coiled-coil domain-containing protein SCD2-like</fullName>
    </submittedName>
</protein>
<feature type="compositionally biased region" description="Low complexity" evidence="2">
    <location>
        <begin position="14"/>
        <end position="28"/>
    </location>
</feature>
<evidence type="ECO:0000313" key="3">
    <source>
        <dbReference type="Proteomes" id="UP000827889"/>
    </source>
</evidence>
<keyword evidence="1" id="KW-0175">Coiled coil</keyword>
<feature type="region of interest" description="Disordered" evidence="2">
    <location>
        <begin position="132"/>
        <end position="174"/>
    </location>
</feature>
<name>A0ABM3HM49_9MYRT</name>
<feature type="region of interest" description="Disordered" evidence="2">
    <location>
        <begin position="514"/>
        <end position="537"/>
    </location>
</feature>